<dbReference type="OMA" id="WSIRPRH"/>
<name>D8RHZ2_SELML</name>
<dbReference type="HOGENOM" id="CLU_025533_1_0_1"/>
<protein>
    <recommendedName>
        <fullName evidence="4">Vacuolar protein sorting-associated protein 62</fullName>
    </recommendedName>
</protein>
<dbReference type="PANTHER" id="PTHR48173:SF2">
    <property type="entry name" value="VACUOLAR PROTEIN SORTING-ASSOCIATED PROTEIN 62"/>
    <property type="match status" value="1"/>
</dbReference>
<accession>D8RHZ2</accession>
<dbReference type="InParanoid" id="D8RHZ2"/>
<organism evidence="3">
    <name type="scientific">Selaginella moellendorffii</name>
    <name type="common">Spikemoss</name>
    <dbReference type="NCBI Taxonomy" id="88036"/>
    <lineage>
        <taxon>Eukaryota</taxon>
        <taxon>Viridiplantae</taxon>
        <taxon>Streptophyta</taxon>
        <taxon>Embryophyta</taxon>
        <taxon>Tracheophyta</taxon>
        <taxon>Lycopodiopsida</taxon>
        <taxon>Selaginellales</taxon>
        <taxon>Selaginellaceae</taxon>
        <taxon>Selaginella</taxon>
    </lineage>
</organism>
<dbReference type="FunCoup" id="D8RHZ2">
    <property type="interactions" value="1040"/>
</dbReference>
<dbReference type="PANTHER" id="PTHR48173">
    <property type="entry name" value="GNK2-HOMOLOGOUS DOMAIN-CONTAINING PROTEIN"/>
    <property type="match status" value="1"/>
</dbReference>
<dbReference type="Pfam" id="PF06101">
    <property type="entry name" value="Vps62"/>
    <property type="match status" value="1"/>
</dbReference>
<dbReference type="AlphaFoldDB" id="D8RHZ2"/>
<reference evidence="2 3" key="1">
    <citation type="journal article" date="2011" name="Science">
        <title>The Selaginella genome identifies genetic changes associated with the evolution of vascular plants.</title>
        <authorList>
            <person name="Banks J.A."/>
            <person name="Nishiyama T."/>
            <person name="Hasebe M."/>
            <person name="Bowman J.L."/>
            <person name="Gribskov M."/>
            <person name="dePamphilis C."/>
            <person name="Albert V.A."/>
            <person name="Aono N."/>
            <person name="Aoyama T."/>
            <person name="Ambrose B.A."/>
            <person name="Ashton N.W."/>
            <person name="Axtell M.J."/>
            <person name="Barker E."/>
            <person name="Barker M.S."/>
            <person name="Bennetzen J.L."/>
            <person name="Bonawitz N.D."/>
            <person name="Chapple C."/>
            <person name="Cheng C."/>
            <person name="Correa L.G."/>
            <person name="Dacre M."/>
            <person name="DeBarry J."/>
            <person name="Dreyer I."/>
            <person name="Elias M."/>
            <person name="Engstrom E.M."/>
            <person name="Estelle M."/>
            <person name="Feng L."/>
            <person name="Finet C."/>
            <person name="Floyd S.K."/>
            <person name="Frommer W.B."/>
            <person name="Fujita T."/>
            <person name="Gramzow L."/>
            <person name="Gutensohn M."/>
            <person name="Harholt J."/>
            <person name="Hattori M."/>
            <person name="Heyl A."/>
            <person name="Hirai T."/>
            <person name="Hiwatashi Y."/>
            <person name="Ishikawa M."/>
            <person name="Iwata M."/>
            <person name="Karol K.G."/>
            <person name="Koehler B."/>
            <person name="Kolukisaoglu U."/>
            <person name="Kubo M."/>
            <person name="Kurata T."/>
            <person name="Lalonde S."/>
            <person name="Li K."/>
            <person name="Li Y."/>
            <person name="Litt A."/>
            <person name="Lyons E."/>
            <person name="Manning G."/>
            <person name="Maruyama T."/>
            <person name="Michael T.P."/>
            <person name="Mikami K."/>
            <person name="Miyazaki S."/>
            <person name="Morinaga S."/>
            <person name="Murata T."/>
            <person name="Mueller-Roeber B."/>
            <person name="Nelson D.R."/>
            <person name="Obara M."/>
            <person name="Oguri Y."/>
            <person name="Olmstead R.G."/>
            <person name="Onodera N."/>
            <person name="Petersen B.L."/>
            <person name="Pils B."/>
            <person name="Prigge M."/>
            <person name="Rensing S.A."/>
            <person name="Riano-Pachon D.M."/>
            <person name="Roberts A.W."/>
            <person name="Sato Y."/>
            <person name="Scheller H.V."/>
            <person name="Schulz B."/>
            <person name="Schulz C."/>
            <person name="Shakirov E.V."/>
            <person name="Shibagaki N."/>
            <person name="Shinohara N."/>
            <person name="Shippen D.E."/>
            <person name="Soerensen I."/>
            <person name="Sotooka R."/>
            <person name="Sugimoto N."/>
            <person name="Sugita M."/>
            <person name="Sumikawa N."/>
            <person name="Tanurdzic M."/>
            <person name="Theissen G."/>
            <person name="Ulvskov P."/>
            <person name="Wakazuki S."/>
            <person name="Weng J.K."/>
            <person name="Willats W.W."/>
            <person name="Wipf D."/>
            <person name="Wolf P.G."/>
            <person name="Yang L."/>
            <person name="Zimmer A.D."/>
            <person name="Zhu Q."/>
            <person name="Mitros T."/>
            <person name="Hellsten U."/>
            <person name="Loque D."/>
            <person name="Otillar R."/>
            <person name="Salamov A."/>
            <person name="Schmutz J."/>
            <person name="Shapiro H."/>
            <person name="Lindquist E."/>
            <person name="Lucas S."/>
            <person name="Rokhsar D."/>
            <person name="Grigoriev I.V."/>
        </authorList>
    </citation>
    <scope>NUCLEOTIDE SEQUENCE [LARGE SCALE GENOMIC DNA]</scope>
</reference>
<feature type="region of interest" description="Disordered" evidence="1">
    <location>
        <begin position="500"/>
        <end position="523"/>
    </location>
</feature>
<dbReference type="EMBL" id="GL377580">
    <property type="protein sequence ID" value="EFJ28005.1"/>
    <property type="molecule type" value="Genomic_DNA"/>
</dbReference>
<evidence type="ECO:0000313" key="2">
    <source>
        <dbReference type="EMBL" id="EFJ28005.1"/>
    </source>
</evidence>
<dbReference type="InterPro" id="IPR009291">
    <property type="entry name" value="Vps62"/>
</dbReference>
<evidence type="ECO:0000313" key="3">
    <source>
        <dbReference type="Proteomes" id="UP000001514"/>
    </source>
</evidence>
<keyword evidence="3" id="KW-1185">Reference proteome</keyword>
<gene>
    <name evidence="2" type="ORF">SELMODRAFT_94162</name>
</gene>
<evidence type="ECO:0000256" key="1">
    <source>
        <dbReference type="SAM" id="MobiDB-lite"/>
    </source>
</evidence>
<dbReference type="KEGG" id="smo:SELMODRAFT_94162"/>
<dbReference type="eggNOG" id="ENOG502QQHV">
    <property type="taxonomic scope" value="Eukaryota"/>
</dbReference>
<dbReference type="Proteomes" id="UP000001514">
    <property type="component" value="Unassembled WGS sequence"/>
</dbReference>
<sequence length="523" mass="58215">MDSKPRGFGTRVIPLGEIEVLEAEHLEKIWETSDGRALFYKPVQVPDGFHALGCHARRTEVPDSLLLLVRGSGVTAGASKPAPLAPPVDYSLVWKSPVRSENETAMAFWLPLPPAGYKALGFVASVAKPGVDEVACVREDLTSDATISNSIWASSVADNNTVESFYVWQTRPREVGVTAKGLSTGTFYCSSFSSSPLPSIATLQNVSFDLPSSMPSLQQLDALVKRYAPIMFLHPDEDFFPCSVEWFFQNGALLYSKQNPSAPVQITANGANLPGGETNDGSYWLDLPRDAAAAEKVRRGNLENAITYLHVKPVFGGTFTDMQFWFYYPFNGPATLKVGLISVKLGKIGEHVSDWEHLTLRVDNFTGNLSSVYLGHHSSGTWYQPSDLEFDSTTTYRPFVYASKHGHALYAHPGDNLQGDEERGLGIRNDTKRSSFTWDVSKHQLISAAYLGVEEPPWLQFMREWGPKIQYNSRTELEKVFKFLPKKIRRSIEDIFNRFPNELSGEEGPTGPKQKNFWTGDER</sequence>
<evidence type="ECO:0008006" key="4">
    <source>
        <dbReference type="Google" id="ProtNLM"/>
    </source>
</evidence>
<proteinExistence type="predicted"/>
<dbReference type="Gramene" id="EFJ28005">
    <property type="protein sequence ID" value="EFJ28005"/>
    <property type="gene ID" value="SELMODRAFT_94162"/>
</dbReference>